<reference evidence="7" key="1">
    <citation type="journal article" date="2018" name="Genome Biol.">
        <title>SKESA: strategic k-mer extension for scrupulous assemblies.</title>
        <authorList>
            <person name="Souvorov A."/>
            <person name="Agarwala R."/>
            <person name="Lipman D.J."/>
        </authorList>
    </citation>
    <scope>NUCLEOTIDE SEQUENCE</scope>
    <source>
        <strain evidence="7">Salmonella enterica</strain>
    </source>
</reference>
<evidence type="ECO:0000256" key="1">
    <source>
        <dbReference type="ARBA" id="ARBA00006739"/>
    </source>
</evidence>
<feature type="transmembrane region" description="Helical" evidence="4">
    <location>
        <begin position="305"/>
        <end position="327"/>
    </location>
</feature>
<keyword evidence="4" id="KW-1133">Transmembrane helix</keyword>
<dbReference type="EMBL" id="AAIBIC010000055">
    <property type="protein sequence ID" value="ECC3917294.1"/>
    <property type="molecule type" value="Genomic_DNA"/>
</dbReference>
<dbReference type="InterPro" id="IPR029044">
    <property type="entry name" value="Nucleotide-diphossugar_trans"/>
</dbReference>
<organism evidence="6">
    <name type="scientific">Salmonella diarizonae</name>
    <dbReference type="NCBI Taxonomy" id="59204"/>
    <lineage>
        <taxon>Bacteria</taxon>
        <taxon>Pseudomonadati</taxon>
        <taxon>Pseudomonadota</taxon>
        <taxon>Gammaproteobacteria</taxon>
        <taxon>Enterobacterales</taxon>
        <taxon>Enterobacteriaceae</taxon>
        <taxon>Salmonella</taxon>
    </lineage>
</organism>
<keyword evidence="4" id="KW-0472">Membrane</keyword>
<feature type="domain" description="Glycosyltransferase 2-like" evidence="5">
    <location>
        <begin position="34"/>
        <end position="197"/>
    </location>
</feature>
<evidence type="ECO:0000256" key="3">
    <source>
        <dbReference type="ARBA" id="ARBA00022679"/>
    </source>
</evidence>
<dbReference type="Pfam" id="PF00535">
    <property type="entry name" value="Glycos_transf_2"/>
    <property type="match status" value="1"/>
</dbReference>
<sequence>MKTLFFLLMSLAVVVRAIIMLRHKPSQNFASIDAVVPAFNEGPCLENSLTCLLQNPYIHRVICVNDGSTDNTAEILESMKVNWPEKLIVCHQKNTGKGGALMAGVRLSTAAQVFLSDADTYVPPDSRGLGYMLAEIEKGADAVGGIPSTDLRGAGLLPHIRATVKMPMIIMKRTLQQIVGGAPFIISGACGLFRTEVLLDNPFSDRTRVEDLDLTWSLVSKGYRIRQCNQCIVYPQECNTLREEWKRWRRWIAGYAVCMCLHKRLLFSRFGFFSILPMLWVVLLGITTYSVSWGAAALTGNITELLYTVFPVIWVAVVSCIAIFSAVYHRAPLLILLAPFSVFYVLLAYTIWITHGITPFFTGREPSRDKPTRLVRMVEST</sequence>
<gene>
    <name evidence="6" type="ORF">CTQ69_25745</name>
    <name evidence="7" type="ORF">GBY29_22055</name>
</gene>
<keyword evidence="2" id="KW-0328">Glycosyltransferase</keyword>
<evidence type="ECO:0000259" key="5">
    <source>
        <dbReference type="Pfam" id="PF00535"/>
    </source>
</evidence>
<keyword evidence="4" id="KW-0812">Transmembrane</keyword>
<reference evidence="6" key="2">
    <citation type="submission" date="2018-08" db="EMBL/GenBank/DDBJ databases">
        <authorList>
            <person name="Ashton P.M."/>
            <person name="Dallman T."/>
            <person name="Nair S."/>
            <person name="De Pinna E."/>
            <person name="Peters T."/>
            <person name="Grant K."/>
        </authorList>
    </citation>
    <scope>NUCLEOTIDE SEQUENCE [LARGE SCALE GENOMIC DNA]</scope>
    <source>
        <strain evidence="6">294779</strain>
    </source>
</reference>
<evidence type="ECO:0000256" key="2">
    <source>
        <dbReference type="ARBA" id="ARBA00022676"/>
    </source>
</evidence>
<dbReference type="CDD" id="cd06423">
    <property type="entry name" value="CESA_like"/>
    <property type="match status" value="1"/>
</dbReference>
<protein>
    <submittedName>
        <fullName evidence="6 7">Glycosyltransferase</fullName>
    </submittedName>
</protein>
<reference evidence="7" key="3">
    <citation type="submission" date="2019-10" db="EMBL/GenBank/DDBJ databases">
        <authorList>
            <consortium name="NCBI Pathogen Detection Project"/>
        </authorList>
    </citation>
    <scope>NUCLEOTIDE SEQUENCE</scope>
    <source>
        <strain evidence="7">Salmonella enterica</strain>
    </source>
</reference>
<comment type="caution">
    <text evidence="6">The sequence shown here is derived from an EMBL/GenBank/DDBJ whole genome shotgun (WGS) entry which is preliminary data.</text>
</comment>
<keyword evidence="3 6" id="KW-0808">Transferase</keyword>
<dbReference type="SUPFAM" id="SSF53448">
    <property type="entry name" value="Nucleotide-diphospho-sugar transferases"/>
    <property type="match status" value="1"/>
</dbReference>
<feature type="transmembrane region" description="Helical" evidence="4">
    <location>
        <begin position="333"/>
        <end position="354"/>
    </location>
</feature>
<proteinExistence type="inferred from homology"/>
<evidence type="ECO:0000313" key="7">
    <source>
        <dbReference type="EMBL" id="HAB4052407.1"/>
    </source>
</evidence>
<dbReference type="PANTHER" id="PTHR43630">
    <property type="entry name" value="POLY-BETA-1,6-N-ACETYL-D-GLUCOSAMINE SYNTHASE"/>
    <property type="match status" value="1"/>
</dbReference>
<name>A0A5Y1YDJ8_SALDZ</name>
<dbReference type="Proteomes" id="UP000839735">
    <property type="component" value="Unassembled WGS sequence"/>
</dbReference>
<dbReference type="InterPro" id="IPR001173">
    <property type="entry name" value="Glyco_trans_2-like"/>
</dbReference>
<dbReference type="AlphaFoldDB" id="A0A5Y1YDJ8"/>
<evidence type="ECO:0000256" key="4">
    <source>
        <dbReference type="SAM" id="Phobius"/>
    </source>
</evidence>
<evidence type="ECO:0000313" key="6">
    <source>
        <dbReference type="EMBL" id="ECC3917294.1"/>
    </source>
</evidence>
<feature type="transmembrane region" description="Helical" evidence="4">
    <location>
        <begin position="270"/>
        <end position="293"/>
    </location>
</feature>
<dbReference type="GO" id="GO:0016757">
    <property type="term" value="F:glycosyltransferase activity"/>
    <property type="evidence" value="ECO:0007669"/>
    <property type="project" value="UniProtKB-KW"/>
</dbReference>
<accession>A0A5Y1YDJ8</accession>
<comment type="similarity">
    <text evidence="1">Belongs to the glycosyltransferase 2 family.</text>
</comment>
<dbReference type="EMBL" id="DAAGPR010000093">
    <property type="protein sequence ID" value="HAB4052407.1"/>
    <property type="molecule type" value="Genomic_DNA"/>
</dbReference>
<dbReference type="PANTHER" id="PTHR43630:SF1">
    <property type="entry name" value="POLY-BETA-1,6-N-ACETYL-D-GLUCOSAMINE SYNTHASE"/>
    <property type="match status" value="1"/>
</dbReference>
<dbReference type="Gene3D" id="3.90.550.10">
    <property type="entry name" value="Spore Coat Polysaccharide Biosynthesis Protein SpsA, Chain A"/>
    <property type="match status" value="1"/>
</dbReference>